<proteinExistence type="predicted"/>
<accession>A0A914DT77</accession>
<keyword evidence="1" id="KW-0472">Membrane</keyword>
<sequence>MVSPTEIEIEVNCHDKNDRPIRQIQPQDPKYPQAKLRTNQNYNFKIWLNVGLAILAFLIIMGFLIFAFFYLNNSHDDYYSRYGGSYGYNGNNNGYNPYRYG</sequence>
<dbReference type="AlphaFoldDB" id="A0A914DT77"/>
<reference evidence="3" key="1">
    <citation type="submission" date="2022-11" db="UniProtKB">
        <authorList>
            <consortium name="WormBaseParasite"/>
        </authorList>
    </citation>
    <scope>IDENTIFICATION</scope>
</reference>
<feature type="transmembrane region" description="Helical" evidence="1">
    <location>
        <begin position="46"/>
        <end position="71"/>
    </location>
</feature>
<organism evidence="2 3">
    <name type="scientific">Acrobeloides nanus</name>
    <dbReference type="NCBI Taxonomy" id="290746"/>
    <lineage>
        <taxon>Eukaryota</taxon>
        <taxon>Metazoa</taxon>
        <taxon>Ecdysozoa</taxon>
        <taxon>Nematoda</taxon>
        <taxon>Chromadorea</taxon>
        <taxon>Rhabditida</taxon>
        <taxon>Tylenchina</taxon>
        <taxon>Cephalobomorpha</taxon>
        <taxon>Cephaloboidea</taxon>
        <taxon>Cephalobidae</taxon>
        <taxon>Acrobeloides</taxon>
    </lineage>
</organism>
<name>A0A914DT77_9BILA</name>
<protein>
    <submittedName>
        <fullName evidence="3">Uncharacterized protein</fullName>
    </submittedName>
</protein>
<keyword evidence="1" id="KW-0812">Transmembrane</keyword>
<evidence type="ECO:0000313" key="3">
    <source>
        <dbReference type="WBParaSite" id="ACRNAN_scaffold3994.g20340.t1"/>
    </source>
</evidence>
<keyword evidence="1" id="KW-1133">Transmembrane helix</keyword>
<evidence type="ECO:0000256" key="1">
    <source>
        <dbReference type="SAM" id="Phobius"/>
    </source>
</evidence>
<evidence type="ECO:0000313" key="2">
    <source>
        <dbReference type="Proteomes" id="UP000887540"/>
    </source>
</evidence>
<dbReference type="WBParaSite" id="ACRNAN_scaffold3994.g20340.t1">
    <property type="protein sequence ID" value="ACRNAN_scaffold3994.g20340.t1"/>
    <property type="gene ID" value="ACRNAN_scaffold3994.g20340"/>
</dbReference>
<keyword evidence="2" id="KW-1185">Reference proteome</keyword>
<dbReference type="Proteomes" id="UP000887540">
    <property type="component" value="Unplaced"/>
</dbReference>